<gene>
    <name evidence="1" type="ORF">JD82_02793</name>
</gene>
<dbReference type="Proteomes" id="UP000317303">
    <property type="component" value="Unassembled WGS sequence"/>
</dbReference>
<reference evidence="1 2" key="1">
    <citation type="submission" date="2019-07" db="EMBL/GenBank/DDBJ databases">
        <title>R&amp;d 2014.</title>
        <authorList>
            <person name="Klenk H.-P."/>
        </authorList>
    </citation>
    <scope>NUCLEOTIDE SEQUENCE [LARGE SCALE GENOMIC DNA]</scope>
    <source>
        <strain evidence="1 2">DSM 43194</strain>
    </source>
</reference>
<accession>A0A660CBS7</accession>
<organism evidence="1 2">
    <name type="scientific">Prauserella rugosa</name>
    <dbReference type="NCBI Taxonomy" id="43354"/>
    <lineage>
        <taxon>Bacteria</taxon>
        <taxon>Bacillati</taxon>
        <taxon>Actinomycetota</taxon>
        <taxon>Actinomycetes</taxon>
        <taxon>Pseudonocardiales</taxon>
        <taxon>Pseudonocardiaceae</taxon>
        <taxon>Prauserella</taxon>
    </lineage>
</organism>
<evidence type="ECO:0000313" key="2">
    <source>
        <dbReference type="Proteomes" id="UP000317303"/>
    </source>
</evidence>
<keyword evidence="2" id="KW-1185">Reference proteome</keyword>
<evidence type="ECO:0000313" key="1">
    <source>
        <dbReference type="EMBL" id="TWH20942.1"/>
    </source>
</evidence>
<name>A0A660CBS7_9PSEU</name>
<protein>
    <submittedName>
        <fullName evidence="1">Uncharacterized protein</fullName>
    </submittedName>
</protein>
<comment type="caution">
    <text evidence="1">The sequence shown here is derived from an EMBL/GenBank/DDBJ whole genome shotgun (WGS) entry which is preliminary data.</text>
</comment>
<dbReference type="AlphaFoldDB" id="A0A660CBS7"/>
<proteinExistence type="predicted"/>
<dbReference type="EMBL" id="VLJV01000001">
    <property type="protein sequence ID" value="TWH20942.1"/>
    <property type="molecule type" value="Genomic_DNA"/>
</dbReference>
<sequence length="48" mass="4811">MTITIYGWSTKGCPLGRHDAASDAPLTAPLRGGADPAGAPCLAALGRM</sequence>